<feature type="chain" id="PRO_5040163998" evidence="2">
    <location>
        <begin position="20"/>
        <end position="273"/>
    </location>
</feature>
<keyword evidence="1" id="KW-1133">Transmembrane helix</keyword>
<dbReference type="AlphaFoldDB" id="A0A9P9IPV8"/>
<dbReference type="EMBL" id="JAGMWT010000005">
    <property type="protein sequence ID" value="KAH7128191.1"/>
    <property type="molecule type" value="Genomic_DNA"/>
</dbReference>
<feature type="transmembrane region" description="Helical" evidence="1">
    <location>
        <begin position="248"/>
        <end position="270"/>
    </location>
</feature>
<keyword evidence="1" id="KW-0472">Membrane</keyword>
<dbReference type="Proteomes" id="UP000700596">
    <property type="component" value="Unassembled WGS sequence"/>
</dbReference>
<sequence length="273" mass="28068">MRPSTLPLLAALSAAGAFAQELSNSTVPMQCMAICAPIVKLADICSPSMAMGSSSMSMSMSTTNSMSKTMSMPSGMSMPTTGSAMNMMTTATAAPAAKGVVSGAGMMYEMAKGQDDSIKMDAGQKVKRAMMMLGKRQMTMGSTMSTMSMTMSMGPGMTVTMDRAEQQCICQNKSFNVGKVLSLCASCVGMNMGSGNMMGMEEVNRLMDECSFTSTSYAAAATSVLAGLQVSATKPIVAMSGATRGIDVATSVFGVGMVVTSIGLGMGLLIGMM</sequence>
<dbReference type="OrthoDB" id="4843554at2759"/>
<organism evidence="3 4">
    <name type="scientific">Dendryphion nanum</name>
    <dbReference type="NCBI Taxonomy" id="256645"/>
    <lineage>
        <taxon>Eukaryota</taxon>
        <taxon>Fungi</taxon>
        <taxon>Dikarya</taxon>
        <taxon>Ascomycota</taxon>
        <taxon>Pezizomycotina</taxon>
        <taxon>Dothideomycetes</taxon>
        <taxon>Pleosporomycetidae</taxon>
        <taxon>Pleosporales</taxon>
        <taxon>Torulaceae</taxon>
        <taxon>Dendryphion</taxon>
    </lineage>
</organism>
<evidence type="ECO:0000256" key="2">
    <source>
        <dbReference type="SAM" id="SignalP"/>
    </source>
</evidence>
<keyword evidence="4" id="KW-1185">Reference proteome</keyword>
<evidence type="ECO:0000256" key="1">
    <source>
        <dbReference type="SAM" id="Phobius"/>
    </source>
</evidence>
<feature type="signal peptide" evidence="2">
    <location>
        <begin position="1"/>
        <end position="19"/>
    </location>
</feature>
<gene>
    <name evidence="3" type="ORF">B0J11DRAFT_264518</name>
</gene>
<proteinExistence type="predicted"/>
<keyword evidence="2" id="KW-0732">Signal</keyword>
<keyword evidence="1" id="KW-0812">Transmembrane</keyword>
<accession>A0A9P9IPV8</accession>
<protein>
    <submittedName>
        <fullName evidence="3">Uncharacterized protein</fullName>
    </submittedName>
</protein>
<comment type="caution">
    <text evidence="3">The sequence shown here is derived from an EMBL/GenBank/DDBJ whole genome shotgun (WGS) entry which is preliminary data.</text>
</comment>
<evidence type="ECO:0000313" key="4">
    <source>
        <dbReference type="Proteomes" id="UP000700596"/>
    </source>
</evidence>
<evidence type="ECO:0000313" key="3">
    <source>
        <dbReference type="EMBL" id="KAH7128191.1"/>
    </source>
</evidence>
<name>A0A9P9IPV8_9PLEO</name>
<reference evidence="3" key="1">
    <citation type="journal article" date="2021" name="Nat. Commun.">
        <title>Genetic determinants of endophytism in the Arabidopsis root mycobiome.</title>
        <authorList>
            <person name="Mesny F."/>
            <person name="Miyauchi S."/>
            <person name="Thiergart T."/>
            <person name="Pickel B."/>
            <person name="Atanasova L."/>
            <person name="Karlsson M."/>
            <person name="Huettel B."/>
            <person name="Barry K.W."/>
            <person name="Haridas S."/>
            <person name="Chen C."/>
            <person name="Bauer D."/>
            <person name="Andreopoulos W."/>
            <person name="Pangilinan J."/>
            <person name="LaButti K."/>
            <person name="Riley R."/>
            <person name="Lipzen A."/>
            <person name="Clum A."/>
            <person name="Drula E."/>
            <person name="Henrissat B."/>
            <person name="Kohler A."/>
            <person name="Grigoriev I.V."/>
            <person name="Martin F.M."/>
            <person name="Hacquard S."/>
        </authorList>
    </citation>
    <scope>NUCLEOTIDE SEQUENCE</scope>
    <source>
        <strain evidence="3">MPI-CAGE-CH-0243</strain>
    </source>
</reference>